<evidence type="ECO:0000313" key="2">
    <source>
        <dbReference type="Proteomes" id="UP000815325"/>
    </source>
</evidence>
<proteinExistence type="predicted"/>
<protein>
    <recommendedName>
        <fullName evidence="3">Encoded protein</fullName>
    </recommendedName>
</protein>
<reference evidence="1" key="1">
    <citation type="submission" date="2017-08" db="EMBL/GenBank/DDBJ databases">
        <authorList>
            <person name="Polle J.E."/>
            <person name="Barry K."/>
            <person name="Cushman J."/>
            <person name="Schmutz J."/>
            <person name="Tran D."/>
            <person name="Hathwaick L.T."/>
            <person name="Yim W.C."/>
            <person name="Jenkins J."/>
            <person name="Mckie-Krisberg Z.M."/>
            <person name="Prochnik S."/>
            <person name="Lindquist E."/>
            <person name="Dockter R.B."/>
            <person name="Adam C."/>
            <person name="Molina H."/>
            <person name="Bunkerborg J."/>
            <person name="Jin E."/>
            <person name="Buchheim M."/>
            <person name="Magnuson J."/>
        </authorList>
    </citation>
    <scope>NUCLEOTIDE SEQUENCE</scope>
    <source>
        <strain evidence="1">CCAP 19/18</strain>
    </source>
</reference>
<sequence>MIYFLHGNTTVGRLVPAGPGSQHSVSRSCPRARLRHFLARSVQVLPGHLSHRFPQRPRAPGHACHQQLPAFVGSRCRAALSVLAPTTGGGPNSPVPFYPPALWHAVVQCYGR</sequence>
<keyword evidence="2" id="KW-1185">Reference proteome</keyword>
<accession>A0ABQ7G442</accession>
<evidence type="ECO:0008006" key="3">
    <source>
        <dbReference type="Google" id="ProtNLM"/>
    </source>
</evidence>
<dbReference type="Proteomes" id="UP000815325">
    <property type="component" value="Unassembled WGS sequence"/>
</dbReference>
<dbReference type="EMBL" id="MU070167">
    <property type="protein sequence ID" value="KAF5829383.1"/>
    <property type="molecule type" value="Genomic_DNA"/>
</dbReference>
<comment type="caution">
    <text evidence="1">The sequence shown here is derived from an EMBL/GenBank/DDBJ whole genome shotgun (WGS) entry which is preliminary data.</text>
</comment>
<gene>
    <name evidence="1" type="ORF">DUNSADRAFT_16168</name>
</gene>
<evidence type="ECO:0000313" key="1">
    <source>
        <dbReference type="EMBL" id="KAF5829383.1"/>
    </source>
</evidence>
<name>A0ABQ7G442_DUNSA</name>
<organism evidence="1 2">
    <name type="scientific">Dunaliella salina</name>
    <name type="common">Green alga</name>
    <name type="synonym">Protococcus salinus</name>
    <dbReference type="NCBI Taxonomy" id="3046"/>
    <lineage>
        <taxon>Eukaryota</taxon>
        <taxon>Viridiplantae</taxon>
        <taxon>Chlorophyta</taxon>
        <taxon>core chlorophytes</taxon>
        <taxon>Chlorophyceae</taxon>
        <taxon>CS clade</taxon>
        <taxon>Chlamydomonadales</taxon>
        <taxon>Dunaliellaceae</taxon>
        <taxon>Dunaliella</taxon>
    </lineage>
</organism>